<dbReference type="Proteomes" id="UP000327044">
    <property type="component" value="Unassembled WGS sequence"/>
</dbReference>
<comment type="similarity">
    <text evidence="3">Belongs to the HARBI1 family.</text>
</comment>
<keyword evidence="4" id="KW-0540">Nuclease</keyword>
<dbReference type="GO" id="GO:0046872">
    <property type="term" value="F:metal ion binding"/>
    <property type="evidence" value="ECO:0007669"/>
    <property type="project" value="UniProtKB-KW"/>
</dbReference>
<feature type="domain" description="DDE Tnp4" evidence="8">
    <location>
        <begin position="161"/>
        <end position="322"/>
    </location>
</feature>
<name>A0A5N4AN69_PHOPY</name>
<dbReference type="GO" id="GO:0004518">
    <property type="term" value="F:nuclease activity"/>
    <property type="evidence" value="ECO:0007669"/>
    <property type="project" value="UniProtKB-KW"/>
</dbReference>
<proteinExistence type="inferred from homology"/>
<dbReference type="PANTHER" id="PTHR22930:SF289">
    <property type="entry name" value="DDE TNP4 DOMAIN-CONTAINING PROTEIN-RELATED"/>
    <property type="match status" value="1"/>
</dbReference>
<evidence type="ECO:0000256" key="7">
    <source>
        <dbReference type="ARBA" id="ARBA00023242"/>
    </source>
</evidence>
<keyword evidence="6" id="KW-0378">Hydrolase</keyword>
<evidence type="ECO:0000256" key="6">
    <source>
        <dbReference type="ARBA" id="ARBA00022801"/>
    </source>
</evidence>
<keyword evidence="10" id="KW-1185">Reference proteome</keyword>
<dbReference type="AlphaFoldDB" id="A0A5N4AN69"/>
<evidence type="ECO:0000256" key="3">
    <source>
        <dbReference type="ARBA" id="ARBA00006958"/>
    </source>
</evidence>
<comment type="cofactor">
    <cofactor evidence="1">
        <name>a divalent metal cation</name>
        <dbReference type="ChEBI" id="CHEBI:60240"/>
    </cofactor>
</comment>
<evidence type="ECO:0000313" key="9">
    <source>
        <dbReference type="EMBL" id="KAB0798780.1"/>
    </source>
</evidence>
<dbReference type="InterPro" id="IPR027806">
    <property type="entry name" value="HARBI1_dom"/>
</dbReference>
<keyword evidence="5" id="KW-0479">Metal-binding</keyword>
<evidence type="ECO:0000259" key="8">
    <source>
        <dbReference type="Pfam" id="PF13359"/>
    </source>
</evidence>
<evidence type="ECO:0000256" key="4">
    <source>
        <dbReference type="ARBA" id="ARBA00022722"/>
    </source>
</evidence>
<dbReference type="GO" id="GO:0005634">
    <property type="term" value="C:nucleus"/>
    <property type="evidence" value="ECO:0007669"/>
    <property type="project" value="UniProtKB-SubCell"/>
</dbReference>
<dbReference type="PANTHER" id="PTHR22930">
    <property type="match status" value="1"/>
</dbReference>
<dbReference type="InParanoid" id="A0A5N4AN69"/>
<evidence type="ECO:0000256" key="2">
    <source>
        <dbReference type="ARBA" id="ARBA00004123"/>
    </source>
</evidence>
<evidence type="ECO:0000256" key="1">
    <source>
        <dbReference type="ARBA" id="ARBA00001968"/>
    </source>
</evidence>
<comment type="caution">
    <text evidence="9">The sequence shown here is derived from an EMBL/GenBank/DDBJ whole genome shotgun (WGS) entry which is preliminary data.</text>
</comment>
<evidence type="ECO:0000256" key="5">
    <source>
        <dbReference type="ARBA" id="ARBA00022723"/>
    </source>
</evidence>
<gene>
    <name evidence="9" type="ORF">PPYR_06660</name>
</gene>
<dbReference type="GO" id="GO:0016787">
    <property type="term" value="F:hydrolase activity"/>
    <property type="evidence" value="ECO:0007669"/>
    <property type="project" value="UniProtKB-KW"/>
</dbReference>
<accession>A0A5N4AN69</accession>
<evidence type="ECO:0000313" key="10">
    <source>
        <dbReference type="Proteomes" id="UP000327044"/>
    </source>
</evidence>
<dbReference type="EMBL" id="VVIM01000005">
    <property type="protein sequence ID" value="KAB0798780.1"/>
    <property type="molecule type" value="Genomic_DNA"/>
</dbReference>
<reference evidence="9 10" key="1">
    <citation type="journal article" date="2018" name="Elife">
        <title>Firefly genomes illuminate parallel origins of bioluminescence in beetles.</title>
        <authorList>
            <person name="Fallon T.R."/>
            <person name="Lower S.E."/>
            <person name="Chang C.H."/>
            <person name="Bessho-Uehara M."/>
            <person name="Martin G.J."/>
            <person name="Bewick A.J."/>
            <person name="Behringer M."/>
            <person name="Debat H.J."/>
            <person name="Wong I."/>
            <person name="Day J.C."/>
            <person name="Suvorov A."/>
            <person name="Silva C.J."/>
            <person name="Stanger-Hall K.F."/>
            <person name="Hall D.W."/>
            <person name="Schmitz R.J."/>
            <person name="Nelson D.R."/>
            <person name="Lewis S.M."/>
            <person name="Shigenobu S."/>
            <person name="Bybee S.M."/>
            <person name="Larracuente A.M."/>
            <person name="Oba Y."/>
            <person name="Weng J.K."/>
        </authorList>
    </citation>
    <scope>NUCLEOTIDE SEQUENCE [LARGE SCALE GENOMIC DNA]</scope>
    <source>
        <strain evidence="9">1611_PpyrPB1</strain>
        <tissue evidence="9">Whole body</tissue>
    </source>
</reference>
<keyword evidence="7" id="KW-0539">Nucleus</keyword>
<protein>
    <recommendedName>
        <fullName evidence="8">DDE Tnp4 domain-containing protein</fullName>
    </recommendedName>
</protein>
<sequence length="376" mass="43925">MEDVVQLLLIEELEDIEVRNRRVHRRRLDPFNELSDEYFIKVFRLSKALAQFLVHLLKDYIAPANRSTDLDITTKLKRFFKVLVTLRFLASGSYQMDVGSNYYFGISQPSVSRCIEEVVNAMNRNEIFNAYVHFPRNIQELNAARMGFFEKYNFPGIIGCIDCTHVAIFPPKVDDDNYPEHIYVNRKNYHSINVQLICDHNLKIINVNALFPGSTNDAFIWNQSNVQTLLRRLHEAGNKNYFLLGDSGYPLRSWLLTPLEYEPRPNIPEHFYNSRHKTIRSTIERCNGVLKMRFRCLLKHRVLHYSPEKASKIINACVLLHNLCIEHNIETPQNEEAEQIDLGVHVPERNHVVERVNPELAAGRNQRNKLITLLQQ</sequence>
<dbReference type="InterPro" id="IPR045249">
    <property type="entry name" value="HARBI1-like"/>
</dbReference>
<dbReference type="Pfam" id="PF13359">
    <property type="entry name" value="DDE_Tnp_4"/>
    <property type="match status" value="1"/>
</dbReference>
<organism evidence="9 10">
    <name type="scientific">Photinus pyralis</name>
    <name type="common">Common eastern firefly</name>
    <name type="synonym">Lampyris pyralis</name>
    <dbReference type="NCBI Taxonomy" id="7054"/>
    <lineage>
        <taxon>Eukaryota</taxon>
        <taxon>Metazoa</taxon>
        <taxon>Ecdysozoa</taxon>
        <taxon>Arthropoda</taxon>
        <taxon>Hexapoda</taxon>
        <taxon>Insecta</taxon>
        <taxon>Pterygota</taxon>
        <taxon>Neoptera</taxon>
        <taxon>Endopterygota</taxon>
        <taxon>Coleoptera</taxon>
        <taxon>Polyphaga</taxon>
        <taxon>Elateriformia</taxon>
        <taxon>Elateroidea</taxon>
        <taxon>Lampyridae</taxon>
        <taxon>Lampyrinae</taxon>
        <taxon>Photinus</taxon>
    </lineage>
</organism>
<comment type="subcellular location">
    <subcellularLocation>
        <location evidence="2">Nucleus</location>
    </subcellularLocation>
</comment>